<protein>
    <submittedName>
        <fullName evidence="1">Peptidase inhibitor family I36 protein</fullName>
    </submittedName>
</protein>
<sequence length="99" mass="10605">MAGAGSAPDAGTAGWPICTASRICIWQDAGFEGFTKLTQVPVTPGSCRLIWFGGSSVFNNTSVTQRLYTSKNCTGTPRRDLAPRQYIADLGYEYYSLGG</sequence>
<evidence type="ECO:0000313" key="1">
    <source>
        <dbReference type="EMBL" id="XBV24739.1"/>
    </source>
</evidence>
<dbReference type="AlphaFoldDB" id="A0AAU7TDJ2"/>
<organism evidence="1">
    <name type="scientific">Kribbella sp. HUAS MG21</name>
    <dbReference type="NCBI Taxonomy" id="3160966"/>
    <lineage>
        <taxon>Bacteria</taxon>
        <taxon>Bacillati</taxon>
        <taxon>Actinomycetota</taxon>
        <taxon>Actinomycetes</taxon>
        <taxon>Propionibacteriales</taxon>
        <taxon>Kribbellaceae</taxon>
        <taxon>Kribbella</taxon>
    </lineage>
</organism>
<name>A0AAU7TDJ2_9ACTN</name>
<gene>
    <name evidence="1" type="ORF">ABN611_40110</name>
</gene>
<accession>A0AAU7TDJ2</accession>
<dbReference type="Pfam" id="PF03995">
    <property type="entry name" value="Inhibitor_I36"/>
    <property type="match status" value="1"/>
</dbReference>
<proteinExistence type="predicted"/>
<reference evidence="1" key="1">
    <citation type="submission" date="2024-06" db="EMBL/GenBank/DDBJ databases">
        <title>Kribbella sp. strain HUAS MG21 genome sequences.</title>
        <authorList>
            <person name="Mo P."/>
        </authorList>
    </citation>
    <scope>NUCLEOTIDE SEQUENCE</scope>
    <source>
        <strain evidence="1">HUAS MG21</strain>
    </source>
</reference>
<dbReference type="RefSeq" id="WP_350277558.1">
    <property type="nucleotide sequence ID" value="NZ_CP158165.1"/>
</dbReference>
<dbReference type="EMBL" id="CP158165">
    <property type="protein sequence ID" value="XBV24739.1"/>
    <property type="molecule type" value="Genomic_DNA"/>
</dbReference>